<evidence type="ECO:0000256" key="4">
    <source>
        <dbReference type="ARBA" id="ARBA00023315"/>
    </source>
</evidence>
<evidence type="ECO:0000259" key="6">
    <source>
        <dbReference type="PROSITE" id="PS50075"/>
    </source>
</evidence>
<dbReference type="FunFam" id="3.40.366.10:FF:000002">
    <property type="entry name" value="Probable polyketide synthase 2"/>
    <property type="match status" value="1"/>
</dbReference>
<dbReference type="Pfam" id="PF00698">
    <property type="entry name" value="Acyl_transf_1"/>
    <property type="match status" value="1"/>
</dbReference>
<dbReference type="InterPro" id="IPR016035">
    <property type="entry name" value="Acyl_Trfase/lysoPLipase"/>
</dbReference>
<dbReference type="AlphaFoldDB" id="A0A3N0ECM1"/>
<evidence type="ECO:0000256" key="5">
    <source>
        <dbReference type="SAM" id="MobiDB-lite"/>
    </source>
</evidence>
<dbReference type="RefSeq" id="WP_123200832.1">
    <property type="nucleotide sequence ID" value="NZ_RJMB01000006.1"/>
</dbReference>
<evidence type="ECO:0000313" key="8">
    <source>
        <dbReference type="Proteomes" id="UP000269198"/>
    </source>
</evidence>
<dbReference type="InterPro" id="IPR020806">
    <property type="entry name" value="PKS_PP-bd"/>
</dbReference>
<dbReference type="SUPFAM" id="SSF52151">
    <property type="entry name" value="FabD/lysophospholipase-like"/>
    <property type="match status" value="1"/>
</dbReference>
<dbReference type="InterPro" id="IPR009081">
    <property type="entry name" value="PP-bd_ACP"/>
</dbReference>
<dbReference type="InterPro" id="IPR006162">
    <property type="entry name" value="Ppantetheine_attach_site"/>
</dbReference>
<dbReference type="FunFam" id="1.10.1200.10:FF:000007">
    <property type="entry name" value="Probable polyketide synthase pks17"/>
    <property type="match status" value="1"/>
</dbReference>
<keyword evidence="8" id="KW-1185">Reference proteome</keyword>
<keyword evidence="1" id="KW-0596">Phosphopantetheine</keyword>
<dbReference type="PROSITE" id="PS50075">
    <property type="entry name" value="CARRIER"/>
    <property type="match status" value="1"/>
</dbReference>
<sequence>MNAFESAEGTTPATDAVTNTGISRVVPWLLSGNSTRAIQAQAARLRSHLEARPDLDVADVGYSLARSRAALEHRAVVLGSDHAGLLHGLEALSAGDAAALGVVRGRATASDGPVLVFPGHGSQWQGMGRELLAESEVFAACLAQCDAALSSFLDWSVLDMIRGTGNASLLDRVDIAQPALWAVMVSLAEVWRSVGVRPAAVVGHSIGEIAAACVSGALSLDEGARVVALRSRALASLSGGGMTAVAAPVEWVEERLGNGVEIAAVNGPASTVIAGEAAAVRETVTEFESVGVRTRKVNIGYAAHTTHVARVREQIMEGLSGLSAAEPRIPFWSTVTGEPLGGALDAEYWYRNERHRVRFAAAVRGLIDAGHSVFLEVGPHPLMIEGISGVLEETGASGRALGTLRRDDGGWARFVRSMAEAFVSGVDVDWDRVFAESRARPVDLPVDLSELRHHGSGVSPRPDSAGTGSDLSDPVASLADMPGPRQRRALGELVRGHAAAVLGHASPDTVPVAEAFRELGFDSVMAVELRTRLAEDTGLRLPTTVLFDHPTPAELVDHLQARLLGRETHAVEETVPTAGTDDPVAVVAMGCRFPGGVSSPEGL</sequence>
<dbReference type="GO" id="GO:0004312">
    <property type="term" value="F:fatty acid synthase activity"/>
    <property type="evidence" value="ECO:0007669"/>
    <property type="project" value="TreeGrafter"/>
</dbReference>
<keyword evidence="4 7" id="KW-0012">Acyltransferase</keyword>
<dbReference type="PROSITE" id="PS00012">
    <property type="entry name" value="PHOSPHOPANTETHEINE"/>
    <property type="match status" value="1"/>
</dbReference>
<gene>
    <name evidence="7" type="ORF">EFW17_08895</name>
</gene>
<protein>
    <submittedName>
        <fullName evidence="7">Acyltransferase domain-containing protein</fullName>
    </submittedName>
</protein>
<evidence type="ECO:0000256" key="2">
    <source>
        <dbReference type="ARBA" id="ARBA00022553"/>
    </source>
</evidence>
<dbReference type="SMART" id="SM01294">
    <property type="entry name" value="PKS_PP_betabranch"/>
    <property type="match status" value="1"/>
</dbReference>
<dbReference type="Gene3D" id="1.10.1200.10">
    <property type="entry name" value="ACP-like"/>
    <property type="match status" value="1"/>
</dbReference>
<evidence type="ECO:0000256" key="1">
    <source>
        <dbReference type="ARBA" id="ARBA00022450"/>
    </source>
</evidence>
<dbReference type="Pfam" id="PF00550">
    <property type="entry name" value="PP-binding"/>
    <property type="match status" value="1"/>
</dbReference>
<comment type="caution">
    <text evidence="7">The sequence shown here is derived from an EMBL/GenBank/DDBJ whole genome shotgun (WGS) entry which is preliminary data.</text>
</comment>
<evidence type="ECO:0000256" key="3">
    <source>
        <dbReference type="ARBA" id="ARBA00022679"/>
    </source>
</evidence>
<keyword evidence="2" id="KW-0597">Phosphoprotein</keyword>
<keyword evidence="3 7" id="KW-0808">Transferase</keyword>
<organism evidence="7 8">
    <name type="scientific">Halostreptopolyspora alba</name>
    <dbReference type="NCBI Taxonomy" id="2487137"/>
    <lineage>
        <taxon>Bacteria</taxon>
        <taxon>Bacillati</taxon>
        <taxon>Actinomycetota</taxon>
        <taxon>Actinomycetes</taxon>
        <taxon>Streptosporangiales</taxon>
        <taxon>Nocardiopsidaceae</taxon>
        <taxon>Halostreptopolyspora</taxon>
    </lineage>
</organism>
<dbReference type="Pfam" id="PF22621">
    <property type="entry name" value="CurL-like_PKS_C"/>
    <property type="match status" value="1"/>
</dbReference>
<name>A0A3N0ECM1_9ACTN</name>
<dbReference type="InterPro" id="IPR016036">
    <property type="entry name" value="Malonyl_transacylase_ACP-bd"/>
</dbReference>
<dbReference type="OrthoDB" id="4537517at2"/>
<reference evidence="7 8" key="1">
    <citation type="submission" date="2018-11" db="EMBL/GenBank/DDBJ databases">
        <title>The genome draft of YIM 96095.</title>
        <authorList>
            <person name="Tang S.-K."/>
            <person name="Chunyu W.-X."/>
            <person name="Feng Y.-Z."/>
        </authorList>
    </citation>
    <scope>NUCLEOTIDE SEQUENCE [LARGE SCALE GENOMIC DNA]</scope>
    <source>
        <strain evidence="7 8">YIM 96095</strain>
    </source>
</reference>
<dbReference type="Gene3D" id="3.30.70.3290">
    <property type="match status" value="1"/>
</dbReference>
<dbReference type="GO" id="GO:0031177">
    <property type="term" value="F:phosphopantetheine binding"/>
    <property type="evidence" value="ECO:0007669"/>
    <property type="project" value="InterPro"/>
</dbReference>
<proteinExistence type="predicted"/>
<feature type="region of interest" description="Disordered" evidence="5">
    <location>
        <begin position="451"/>
        <end position="476"/>
    </location>
</feature>
<feature type="domain" description="Carrier" evidence="6">
    <location>
        <begin position="488"/>
        <end position="563"/>
    </location>
</feature>
<dbReference type="Gene3D" id="3.40.366.10">
    <property type="entry name" value="Malonyl-Coenzyme A Acyl Carrier Protein, domain 2"/>
    <property type="match status" value="1"/>
</dbReference>
<dbReference type="SMART" id="SM00827">
    <property type="entry name" value="PKS_AT"/>
    <property type="match status" value="1"/>
</dbReference>
<dbReference type="InterPro" id="IPR001227">
    <property type="entry name" value="Ac_transferase_dom_sf"/>
</dbReference>
<dbReference type="InterPro" id="IPR036736">
    <property type="entry name" value="ACP-like_sf"/>
</dbReference>
<dbReference type="SUPFAM" id="SSF47336">
    <property type="entry name" value="ACP-like"/>
    <property type="match status" value="1"/>
</dbReference>
<dbReference type="SUPFAM" id="SSF55048">
    <property type="entry name" value="Probable ACP-binding domain of malonyl-CoA ACP transacylase"/>
    <property type="match status" value="1"/>
</dbReference>
<accession>A0A3N0ECM1</accession>
<dbReference type="Proteomes" id="UP000269198">
    <property type="component" value="Unassembled WGS sequence"/>
</dbReference>
<evidence type="ECO:0000313" key="7">
    <source>
        <dbReference type="EMBL" id="RNL85575.1"/>
    </source>
</evidence>
<dbReference type="InterPro" id="IPR014043">
    <property type="entry name" value="Acyl_transferase_dom"/>
</dbReference>
<dbReference type="PANTHER" id="PTHR43775:SF51">
    <property type="entry name" value="INACTIVE PHENOLPHTHIOCEROL SYNTHESIS POLYKETIDE SYNTHASE TYPE I PKS1-RELATED"/>
    <property type="match status" value="1"/>
</dbReference>
<feature type="non-terminal residue" evidence="7">
    <location>
        <position position="603"/>
    </location>
</feature>
<dbReference type="EMBL" id="RJMB01000006">
    <property type="protein sequence ID" value="RNL85575.1"/>
    <property type="molecule type" value="Genomic_DNA"/>
</dbReference>
<dbReference type="InterPro" id="IPR050091">
    <property type="entry name" value="PKS_NRPS_Biosynth_Enz"/>
</dbReference>
<dbReference type="PANTHER" id="PTHR43775">
    <property type="entry name" value="FATTY ACID SYNTHASE"/>
    <property type="match status" value="1"/>
</dbReference>
<dbReference type="GO" id="GO:0006633">
    <property type="term" value="P:fatty acid biosynthetic process"/>
    <property type="evidence" value="ECO:0007669"/>
    <property type="project" value="TreeGrafter"/>
</dbReference>
<dbReference type="SMART" id="SM00823">
    <property type="entry name" value="PKS_PP"/>
    <property type="match status" value="1"/>
</dbReference>